<evidence type="ECO:0000256" key="1">
    <source>
        <dbReference type="ARBA" id="ARBA00004141"/>
    </source>
</evidence>
<dbReference type="PANTHER" id="PTHR43840:SF15">
    <property type="entry name" value="MITOCHONDRIAL METAL TRANSPORTER 1-RELATED"/>
    <property type="match status" value="1"/>
</dbReference>
<dbReference type="GO" id="GO:0015093">
    <property type="term" value="F:ferrous iron transmembrane transporter activity"/>
    <property type="evidence" value="ECO:0007669"/>
    <property type="project" value="TreeGrafter"/>
</dbReference>
<accession>A0A4Q7VIX8</accession>
<dbReference type="InterPro" id="IPR036837">
    <property type="entry name" value="Cation_efflux_CTD_sf"/>
</dbReference>
<dbReference type="InterPro" id="IPR027469">
    <property type="entry name" value="Cation_efflux_TMD_sf"/>
</dbReference>
<dbReference type="SUPFAM" id="SSF160240">
    <property type="entry name" value="Cation efflux protein cytoplasmic domain-like"/>
    <property type="match status" value="1"/>
</dbReference>
<feature type="transmembrane region" description="Helical" evidence="7">
    <location>
        <begin position="115"/>
        <end position="132"/>
    </location>
</feature>
<name>A0A4Q7VIX8_9BACT</name>
<dbReference type="GO" id="GO:0005886">
    <property type="term" value="C:plasma membrane"/>
    <property type="evidence" value="ECO:0007669"/>
    <property type="project" value="TreeGrafter"/>
</dbReference>
<keyword evidence="6 7" id="KW-0472">Membrane</keyword>
<feature type="transmembrane region" description="Helical" evidence="7">
    <location>
        <begin position="82"/>
        <end position="103"/>
    </location>
</feature>
<reference evidence="10 11" key="1">
    <citation type="submission" date="2019-02" db="EMBL/GenBank/DDBJ databases">
        <title>Genomic Encyclopedia of Type Strains, Phase IV (KMG-IV): sequencing the most valuable type-strain genomes for metagenomic binning, comparative biology and taxonomic classification.</title>
        <authorList>
            <person name="Goeker M."/>
        </authorList>
    </citation>
    <scope>NUCLEOTIDE SEQUENCE [LARGE SCALE GENOMIC DNA]</scope>
    <source>
        <strain evidence="10 11">DSM 28825</strain>
    </source>
</reference>
<dbReference type="PANTHER" id="PTHR43840">
    <property type="entry name" value="MITOCHONDRIAL METAL TRANSPORTER 1-RELATED"/>
    <property type="match status" value="1"/>
</dbReference>
<evidence type="ECO:0000256" key="4">
    <source>
        <dbReference type="ARBA" id="ARBA00022692"/>
    </source>
</evidence>
<comment type="similarity">
    <text evidence="2">Belongs to the cation diffusion facilitator (CDF) transporter (TC 2.A.4) family.</text>
</comment>
<feature type="transmembrane region" description="Helical" evidence="7">
    <location>
        <begin position="153"/>
        <end position="171"/>
    </location>
</feature>
<keyword evidence="11" id="KW-1185">Reference proteome</keyword>
<dbReference type="SUPFAM" id="SSF161111">
    <property type="entry name" value="Cation efflux protein transmembrane domain-like"/>
    <property type="match status" value="1"/>
</dbReference>
<dbReference type="GO" id="GO:0015341">
    <property type="term" value="F:zinc efflux antiporter activity"/>
    <property type="evidence" value="ECO:0007669"/>
    <property type="project" value="TreeGrafter"/>
</dbReference>
<dbReference type="RefSeq" id="WP_130306038.1">
    <property type="nucleotide sequence ID" value="NZ_SHKN01000001.1"/>
</dbReference>
<evidence type="ECO:0000256" key="5">
    <source>
        <dbReference type="ARBA" id="ARBA00022989"/>
    </source>
</evidence>
<dbReference type="Pfam" id="PF01545">
    <property type="entry name" value="Cation_efflux"/>
    <property type="match status" value="1"/>
</dbReference>
<feature type="domain" description="Cation efflux protein cytoplasmic" evidence="9">
    <location>
        <begin position="212"/>
        <end position="288"/>
    </location>
</feature>
<feature type="transmembrane region" description="Helical" evidence="7">
    <location>
        <begin position="177"/>
        <end position="197"/>
    </location>
</feature>
<sequence>MDIESARKEKNRVAFLSVAAAILLTSFKLVVGLLTGSLGILSEALHSALDFVAAGITWFAVRLSDKPADSDHHYGHGKIENLSALLETVLLLITCVWIIYEAVSRLSSGETHIEVNLWSYIVVITSIVIDISRSRALMRVAKKYNSQALEADALHFSTDIWSSLVVLLGLICANFGIFIADSIAALIVASIVIYISYKLGKRSINVLLDRVPEETYQKIVFILDGLTEIECYHDLKVRAAGAEFFVELNIHVSPELSIPQSHDIAHFIEDKIKAEILRCHVHVHIEPEEHIEFSEKNEDVEL</sequence>
<evidence type="ECO:0000256" key="2">
    <source>
        <dbReference type="ARBA" id="ARBA00008114"/>
    </source>
</evidence>
<evidence type="ECO:0000256" key="3">
    <source>
        <dbReference type="ARBA" id="ARBA00022448"/>
    </source>
</evidence>
<feature type="transmembrane region" description="Helical" evidence="7">
    <location>
        <begin position="12"/>
        <end position="34"/>
    </location>
</feature>
<dbReference type="Pfam" id="PF16916">
    <property type="entry name" value="ZT_dimer"/>
    <property type="match status" value="1"/>
</dbReference>
<dbReference type="EMBL" id="SHKN01000001">
    <property type="protein sequence ID" value="RZT96126.1"/>
    <property type="molecule type" value="Genomic_DNA"/>
</dbReference>
<dbReference type="FunFam" id="1.20.1510.10:FF:000006">
    <property type="entry name" value="Divalent cation efflux transporter"/>
    <property type="match status" value="1"/>
</dbReference>
<dbReference type="AlphaFoldDB" id="A0A4Q7VIX8"/>
<organism evidence="10 11">
    <name type="scientific">Ancylomarina subtilis</name>
    <dbReference type="NCBI Taxonomy" id="1639035"/>
    <lineage>
        <taxon>Bacteria</taxon>
        <taxon>Pseudomonadati</taxon>
        <taxon>Bacteroidota</taxon>
        <taxon>Bacteroidia</taxon>
        <taxon>Marinilabiliales</taxon>
        <taxon>Marinifilaceae</taxon>
        <taxon>Ancylomarina</taxon>
    </lineage>
</organism>
<protein>
    <submittedName>
        <fullName evidence="10">Cation diffusion facilitator family transporter</fullName>
    </submittedName>
</protein>
<dbReference type="GO" id="GO:0006882">
    <property type="term" value="P:intracellular zinc ion homeostasis"/>
    <property type="evidence" value="ECO:0007669"/>
    <property type="project" value="TreeGrafter"/>
</dbReference>
<keyword evidence="5 7" id="KW-1133">Transmembrane helix</keyword>
<dbReference type="Gene3D" id="1.20.1510.10">
    <property type="entry name" value="Cation efflux protein transmembrane domain"/>
    <property type="match status" value="1"/>
</dbReference>
<dbReference type="NCBIfam" id="TIGR01297">
    <property type="entry name" value="CDF"/>
    <property type="match status" value="1"/>
</dbReference>
<dbReference type="InterPro" id="IPR027470">
    <property type="entry name" value="Cation_efflux_CTD"/>
</dbReference>
<comment type="caution">
    <text evidence="10">The sequence shown here is derived from an EMBL/GenBank/DDBJ whole genome shotgun (WGS) entry which is preliminary data.</text>
</comment>
<gene>
    <name evidence="10" type="ORF">EV201_0758</name>
</gene>
<keyword evidence="3" id="KW-0813">Transport</keyword>
<dbReference type="InterPro" id="IPR058533">
    <property type="entry name" value="Cation_efflux_TM"/>
</dbReference>
<dbReference type="Proteomes" id="UP000293562">
    <property type="component" value="Unassembled WGS sequence"/>
</dbReference>
<dbReference type="InterPro" id="IPR002524">
    <property type="entry name" value="Cation_efflux"/>
</dbReference>
<evidence type="ECO:0000256" key="6">
    <source>
        <dbReference type="ARBA" id="ARBA00023136"/>
    </source>
</evidence>
<evidence type="ECO:0000259" key="9">
    <source>
        <dbReference type="Pfam" id="PF16916"/>
    </source>
</evidence>
<comment type="subcellular location">
    <subcellularLocation>
        <location evidence="1">Membrane</location>
        <topology evidence="1">Multi-pass membrane protein</topology>
    </subcellularLocation>
</comment>
<evidence type="ECO:0000313" key="11">
    <source>
        <dbReference type="Proteomes" id="UP000293562"/>
    </source>
</evidence>
<dbReference type="Gene3D" id="3.30.70.1350">
    <property type="entry name" value="Cation efflux protein, cytoplasmic domain"/>
    <property type="match status" value="1"/>
</dbReference>
<feature type="transmembrane region" description="Helical" evidence="7">
    <location>
        <begin position="40"/>
        <end position="61"/>
    </location>
</feature>
<dbReference type="GO" id="GO:0015086">
    <property type="term" value="F:cadmium ion transmembrane transporter activity"/>
    <property type="evidence" value="ECO:0007669"/>
    <property type="project" value="TreeGrafter"/>
</dbReference>
<feature type="domain" description="Cation efflux protein transmembrane" evidence="8">
    <location>
        <begin position="15"/>
        <end position="208"/>
    </location>
</feature>
<proteinExistence type="inferred from homology"/>
<dbReference type="InterPro" id="IPR050291">
    <property type="entry name" value="CDF_Transporter"/>
</dbReference>
<keyword evidence="4 7" id="KW-0812">Transmembrane</keyword>
<dbReference type="OrthoDB" id="9806522at2"/>
<evidence type="ECO:0000256" key="7">
    <source>
        <dbReference type="SAM" id="Phobius"/>
    </source>
</evidence>
<evidence type="ECO:0000313" key="10">
    <source>
        <dbReference type="EMBL" id="RZT96126.1"/>
    </source>
</evidence>
<evidence type="ECO:0000259" key="8">
    <source>
        <dbReference type="Pfam" id="PF01545"/>
    </source>
</evidence>